<evidence type="ECO:0000313" key="1">
    <source>
        <dbReference type="EMBL" id="RNA03149.1"/>
    </source>
</evidence>
<sequence>MKPWCHCKISSLLNVVLFMRRNSQKYSLSNFTNDEIDSHSIFNIEINRYPFSKIRYYTWSKSKFRLDF</sequence>
<keyword evidence="2" id="KW-1185">Reference proteome</keyword>
<dbReference type="EMBL" id="REGN01008611">
    <property type="protein sequence ID" value="RNA03149.1"/>
    <property type="molecule type" value="Genomic_DNA"/>
</dbReference>
<name>A0A3M7PW66_BRAPC</name>
<protein>
    <submittedName>
        <fullName evidence="1">Uncharacterized protein</fullName>
    </submittedName>
</protein>
<dbReference type="Proteomes" id="UP000276133">
    <property type="component" value="Unassembled WGS sequence"/>
</dbReference>
<dbReference type="AlphaFoldDB" id="A0A3M7PW66"/>
<accession>A0A3M7PW66</accession>
<organism evidence="1 2">
    <name type="scientific">Brachionus plicatilis</name>
    <name type="common">Marine rotifer</name>
    <name type="synonym">Brachionus muelleri</name>
    <dbReference type="NCBI Taxonomy" id="10195"/>
    <lineage>
        <taxon>Eukaryota</taxon>
        <taxon>Metazoa</taxon>
        <taxon>Spiralia</taxon>
        <taxon>Gnathifera</taxon>
        <taxon>Rotifera</taxon>
        <taxon>Eurotatoria</taxon>
        <taxon>Monogononta</taxon>
        <taxon>Pseudotrocha</taxon>
        <taxon>Ploima</taxon>
        <taxon>Brachionidae</taxon>
        <taxon>Brachionus</taxon>
    </lineage>
</organism>
<proteinExistence type="predicted"/>
<evidence type="ECO:0000313" key="2">
    <source>
        <dbReference type="Proteomes" id="UP000276133"/>
    </source>
</evidence>
<gene>
    <name evidence="1" type="ORF">BpHYR1_046889</name>
</gene>
<reference evidence="1 2" key="1">
    <citation type="journal article" date="2018" name="Sci. Rep.">
        <title>Genomic signatures of local adaptation to the degree of environmental predictability in rotifers.</title>
        <authorList>
            <person name="Franch-Gras L."/>
            <person name="Hahn C."/>
            <person name="Garcia-Roger E.M."/>
            <person name="Carmona M.J."/>
            <person name="Serra M."/>
            <person name="Gomez A."/>
        </authorList>
    </citation>
    <scope>NUCLEOTIDE SEQUENCE [LARGE SCALE GENOMIC DNA]</scope>
    <source>
        <strain evidence="1">HYR1</strain>
    </source>
</reference>
<comment type="caution">
    <text evidence="1">The sequence shown here is derived from an EMBL/GenBank/DDBJ whole genome shotgun (WGS) entry which is preliminary data.</text>
</comment>